<dbReference type="InterPro" id="IPR036728">
    <property type="entry name" value="PBP_GOBP_sf"/>
</dbReference>
<reference evidence="2" key="1">
    <citation type="submission" date="2014-03" db="EMBL/GenBank/DDBJ databases">
        <authorList>
            <person name="Aksoy S."/>
            <person name="Warren W."/>
            <person name="Wilson R.K."/>
        </authorList>
    </citation>
    <scope>NUCLEOTIDE SEQUENCE [LARGE SCALE GENOMIC DNA]</scope>
    <source>
        <strain evidence="2">IAEA</strain>
    </source>
</reference>
<dbReference type="SUPFAM" id="SSF47565">
    <property type="entry name" value="Insect pheromone/odorant-binding proteins"/>
    <property type="match status" value="1"/>
</dbReference>
<name>A0A1A9Z7U3_GLOPL</name>
<keyword evidence="2" id="KW-1185">Reference proteome</keyword>
<dbReference type="GO" id="GO:0005549">
    <property type="term" value="F:odorant binding"/>
    <property type="evidence" value="ECO:0007669"/>
    <property type="project" value="InterPro"/>
</dbReference>
<sequence>MRALAEDWQPSLLALRTTCLEKESLSTHIFPVDDMTELFNAMLHLKSDQVPRDAKCFLRCWLKETRTILDNYFINTEGFDDADRYCEREAKVYANNDECEFAFLLLKCERTAYVETP</sequence>
<protein>
    <submittedName>
        <fullName evidence="1">Uncharacterized protein</fullName>
    </submittedName>
</protein>
<reference evidence="1" key="2">
    <citation type="submission" date="2020-05" db="UniProtKB">
        <authorList>
            <consortium name="EnsemblMetazoa"/>
        </authorList>
    </citation>
    <scope>IDENTIFICATION</scope>
    <source>
        <strain evidence="1">IAEA</strain>
    </source>
</reference>
<proteinExistence type="predicted"/>
<dbReference type="Proteomes" id="UP000092445">
    <property type="component" value="Unassembled WGS sequence"/>
</dbReference>
<evidence type="ECO:0000313" key="1">
    <source>
        <dbReference type="EnsemblMetazoa" id="GPAI006441-PA"/>
    </source>
</evidence>
<organism evidence="1 2">
    <name type="scientific">Glossina pallidipes</name>
    <name type="common">Tsetse fly</name>
    <dbReference type="NCBI Taxonomy" id="7398"/>
    <lineage>
        <taxon>Eukaryota</taxon>
        <taxon>Metazoa</taxon>
        <taxon>Ecdysozoa</taxon>
        <taxon>Arthropoda</taxon>
        <taxon>Hexapoda</taxon>
        <taxon>Insecta</taxon>
        <taxon>Pterygota</taxon>
        <taxon>Neoptera</taxon>
        <taxon>Endopterygota</taxon>
        <taxon>Diptera</taxon>
        <taxon>Brachycera</taxon>
        <taxon>Muscomorpha</taxon>
        <taxon>Hippoboscoidea</taxon>
        <taxon>Glossinidae</taxon>
        <taxon>Glossina</taxon>
    </lineage>
</organism>
<dbReference type="AlphaFoldDB" id="A0A1A9Z7U3"/>
<evidence type="ECO:0000313" key="2">
    <source>
        <dbReference type="Proteomes" id="UP000092445"/>
    </source>
</evidence>
<accession>A0A1A9Z7U3</accession>
<dbReference type="EnsemblMetazoa" id="GPAI006441-RA">
    <property type="protein sequence ID" value="GPAI006441-PA"/>
    <property type="gene ID" value="GPAI006441"/>
</dbReference>
<dbReference type="Gene3D" id="1.10.238.20">
    <property type="entry name" value="Pheromone/general odorant binding protein domain"/>
    <property type="match status" value="1"/>
</dbReference>
<dbReference type="VEuPathDB" id="VectorBase:GPAI006441"/>